<keyword evidence="3" id="KW-1185">Reference proteome</keyword>
<dbReference type="Gene3D" id="3.40.50.12480">
    <property type="match status" value="1"/>
</dbReference>
<reference evidence="2 3" key="1">
    <citation type="submission" date="2023-07" db="EMBL/GenBank/DDBJ databases">
        <title>Genomic Encyclopedia of Type Strains, Phase IV (KMG-IV): sequencing the most valuable type-strain genomes for metagenomic binning, comparative biology and taxonomic classification.</title>
        <authorList>
            <person name="Goeker M."/>
        </authorList>
    </citation>
    <scope>NUCLEOTIDE SEQUENCE [LARGE SCALE GENOMIC DNA]</scope>
    <source>
        <strain evidence="2 3">DSM 16784</strain>
    </source>
</reference>
<keyword evidence="1" id="KW-0812">Transmembrane</keyword>
<evidence type="ECO:0000313" key="2">
    <source>
        <dbReference type="EMBL" id="MDQ0361224.1"/>
    </source>
</evidence>
<name>A0ABU0E2W6_9FIRM</name>
<dbReference type="Proteomes" id="UP001230220">
    <property type="component" value="Unassembled WGS sequence"/>
</dbReference>
<comment type="caution">
    <text evidence="2">The sequence shown here is derived from an EMBL/GenBank/DDBJ whole genome shotgun (WGS) entry which is preliminary data.</text>
</comment>
<dbReference type="RefSeq" id="WP_307407764.1">
    <property type="nucleotide sequence ID" value="NZ_JAUSUR010000003.1"/>
</dbReference>
<feature type="transmembrane region" description="Helical" evidence="1">
    <location>
        <begin position="266"/>
        <end position="285"/>
    </location>
</feature>
<sequence>MQKLQKVVLYLLITVSISIMMLSLFFLQLSAPTQKTKKNDIFVYQQLTDGNYLIIDCLADEKRIVVDNTYLEGKVVGISENTFINNTKLEEIIISKDVELLDKTLFINSSNLEKILVAKGEADNYKQQIDSGRVSSDNVSIYEQGYIEVFVDGQLVDEVVDQLLIIDSEVAEIEVRSVAKQIYHLNNGKWEQGDGRVILIGEVSWHYNNQGEQPIISEDETLIIDELNQQESYTVMVDDEIVLRIERKNSPYIVETGQQENYIDKYRLLICLSIIIIGYIAYGEYKRYEK</sequence>
<evidence type="ECO:0000256" key="1">
    <source>
        <dbReference type="SAM" id="Phobius"/>
    </source>
</evidence>
<feature type="transmembrane region" description="Helical" evidence="1">
    <location>
        <begin position="7"/>
        <end position="27"/>
    </location>
</feature>
<dbReference type="EMBL" id="JAUSUR010000003">
    <property type="protein sequence ID" value="MDQ0361224.1"/>
    <property type="molecule type" value="Genomic_DNA"/>
</dbReference>
<evidence type="ECO:0000313" key="3">
    <source>
        <dbReference type="Proteomes" id="UP001230220"/>
    </source>
</evidence>
<accession>A0ABU0E2W6</accession>
<keyword evidence="1" id="KW-1133">Transmembrane helix</keyword>
<organism evidence="2 3">
    <name type="scientific">Breznakia pachnodae</name>
    <dbReference type="NCBI Taxonomy" id="265178"/>
    <lineage>
        <taxon>Bacteria</taxon>
        <taxon>Bacillati</taxon>
        <taxon>Bacillota</taxon>
        <taxon>Erysipelotrichia</taxon>
        <taxon>Erysipelotrichales</taxon>
        <taxon>Erysipelotrichaceae</taxon>
        <taxon>Breznakia</taxon>
    </lineage>
</organism>
<protein>
    <submittedName>
        <fullName evidence="2">Uncharacterized protein</fullName>
    </submittedName>
</protein>
<keyword evidence="1" id="KW-0472">Membrane</keyword>
<gene>
    <name evidence="2" type="ORF">J2S15_001971</name>
</gene>
<proteinExistence type="predicted"/>